<accession>A0A6J6UZ87</accession>
<keyword evidence="2" id="KW-0472">Membrane</keyword>
<organism evidence="3">
    <name type="scientific">freshwater metagenome</name>
    <dbReference type="NCBI Taxonomy" id="449393"/>
    <lineage>
        <taxon>unclassified sequences</taxon>
        <taxon>metagenomes</taxon>
        <taxon>ecological metagenomes</taxon>
    </lineage>
</organism>
<keyword evidence="2" id="KW-1133">Transmembrane helix</keyword>
<dbReference type="EMBL" id="CAEZZL010000079">
    <property type="protein sequence ID" value="CAB4765160.1"/>
    <property type="molecule type" value="Genomic_DNA"/>
</dbReference>
<feature type="compositionally biased region" description="Low complexity" evidence="1">
    <location>
        <begin position="10"/>
        <end position="22"/>
    </location>
</feature>
<evidence type="ECO:0000256" key="1">
    <source>
        <dbReference type="SAM" id="MobiDB-lite"/>
    </source>
</evidence>
<dbReference type="EMBL" id="CAFBQH010000031">
    <property type="protein sequence ID" value="CAB5048320.1"/>
    <property type="molecule type" value="Genomic_DNA"/>
</dbReference>
<proteinExistence type="predicted"/>
<sequence>MSDTPDPSIEETAAAPVAAPETAAEKAERRRWWQLMRFMKREGEKRDRSMMFNAAVTVGTTALVAFTAMYATLSTTNKNLNETRRGARVVALVEEWSVTVADASSAIELLGQRANDLWAYGAAIEQQGVILDEALRNEASKETSYLKVRQNLAFSTAKAGLVSSDVTNTCLDKFVTMLDTWQNALNWTRSSLQVEESIQSGIEAVTMQQDNRVALSDSLTIVRSLARTELATAGSDGSSVKCNIPDEDKLWAKLIPADPAA</sequence>
<feature type="transmembrane region" description="Helical" evidence="2">
    <location>
        <begin position="50"/>
        <end position="73"/>
    </location>
</feature>
<keyword evidence="2" id="KW-0812">Transmembrane</keyword>
<feature type="region of interest" description="Disordered" evidence="1">
    <location>
        <begin position="1"/>
        <end position="23"/>
    </location>
</feature>
<evidence type="ECO:0000313" key="3">
    <source>
        <dbReference type="EMBL" id="CAB4765160.1"/>
    </source>
</evidence>
<reference evidence="3" key="1">
    <citation type="submission" date="2020-05" db="EMBL/GenBank/DDBJ databases">
        <authorList>
            <person name="Chiriac C."/>
            <person name="Salcher M."/>
            <person name="Ghai R."/>
            <person name="Kavagutti S V."/>
        </authorList>
    </citation>
    <scope>NUCLEOTIDE SEQUENCE</scope>
</reference>
<evidence type="ECO:0000256" key="2">
    <source>
        <dbReference type="SAM" id="Phobius"/>
    </source>
</evidence>
<protein>
    <submittedName>
        <fullName evidence="3">Unannotated protein</fullName>
    </submittedName>
</protein>
<dbReference type="AlphaFoldDB" id="A0A6J6UZ87"/>
<gene>
    <name evidence="3" type="ORF">UFOPK2870_00967</name>
    <name evidence="4" type="ORF">UFOPK4293_00649</name>
</gene>
<evidence type="ECO:0000313" key="4">
    <source>
        <dbReference type="EMBL" id="CAB5048320.1"/>
    </source>
</evidence>
<name>A0A6J6UZ87_9ZZZZ</name>